<feature type="compositionally biased region" description="Polar residues" evidence="1">
    <location>
        <begin position="18"/>
        <end position="27"/>
    </location>
</feature>
<gene>
    <name evidence="2" type="ORF">PCIT_b0954</name>
</gene>
<name>A0AAD4AFA8_9GAMM</name>
<reference evidence="2" key="1">
    <citation type="journal article" date="2012" name="J. Bacteriol.">
        <title>Genome sequences of type strains of seven species of the marine bacterium Pseudoalteromonas.</title>
        <authorList>
            <person name="Xie B.B."/>
            <person name="Shu Y.L."/>
            <person name="Qin Q.L."/>
            <person name="Rong J.C."/>
            <person name="Zhang X.Y."/>
            <person name="Chen X.L."/>
            <person name="Shi M."/>
            <person name="He H.L."/>
            <person name="Zhou B.C."/>
            <person name="Zhang Y.Z."/>
        </authorList>
    </citation>
    <scope>NUCLEOTIDE SEQUENCE</scope>
    <source>
        <strain evidence="2">DSM 8771</strain>
    </source>
</reference>
<proteinExistence type="predicted"/>
<evidence type="ECO:0000313" key="2">
    <source>
        <dbReference type="EMBL" id="KAF7764864.1"/>
    </source>
</evidence>
<dbReference type="AlphaFoldDB" id="A0AAD4AFA8"/>
<comment type="caution">
    <text evidence="2">The sequence shown here is derived from an EMBL/GenBank/DDBJ whole genome shotgun (WGS) entry which is preliminary data.</text>
</comment>
<dbReference type="EMBL" id="AHBZ03000027">
    <property type="protein sequence ID" value="KAF7764864.1"/>
    <property type="molecule type" value="Genomic_DNA"/>
</dbReference>
<organism evidence="2 3">
    <name type="scientific">Pseudoalteromonas citrea</name>
    <dbReference type="NCBI Taxonomy" id="43655"/>
    <lineage>
        <taxon>Bacteria</taxon>
        <taxon>Pseudomonadati</taxon>
        <taxon>Pseudomonadota</taxon>
        <taxon>Gammaproteobacteria</taxon>
        <taxon>Alteromonadales</taxon>
        <taxon>Pseudoalteromonadaceae</taxon>
        <taxon>Pseudoalteromonas</taxon>
    </lineage>
</organism>
<dbReference type="Proteomes" id="UP000016487">
    <property type="component" value="Unassembled WGS sequence"/>
</dbReference>
<sequence length="56" mass="6296">MNLNSHRSPCCDSDEQRSTVNNTSNEYNQTDHDLMAMVLSNHNIGATWQHGNMATC</sequence>
<feature type="region of interest" description="Disordered" evidence="1">
    <location>
        <begin position="1"/>
        <end position="27"/>
    </location>
</feature>
<evidence type="ECO:0000313" key="3">
    <source>
        <dbReference type="Proteomes" id="UP000016487"/>
    </source>
</evidence>
<dbReference type="RefSeq" id="WP_157592871.1">
    <property type="nucleotide sequence ID" value="NZ_AHBZ03000027.1"/>
</dbReference>
<protein>
    <submittedName>
        <fullName evidence="2">Uncharacterized protein</fullName>
    </submittedName>
</protein>
<accession>A0AAD4AFA8</accession>
<evidence type="ECO:0000256" key="1">
    <source>
        <dbReference type="SAM" id="MobiDB-lite"/>
    </source>
</evidence>
<reference evidence="2" key="2">
    <citation type="submission" date="2015-03" db="EMBL/GenBank/DDBJ databases">
        <title>Genome sequence of Pseudoalteromonas citrea.</title>
        <authorList>
            <person name="Xie B.-B."/>
            <person name="Rong J.-C."/>
            <person name="Qin Q.-L."/>
            <person name="Zhang Y.-Z."/>
        </authorList>
    </citation>
    <scope>NUCLEOTIDE SEQUENCE</scope>
    <source>
        <strain evidence="2">DSM 8771</strain>
    </source>
</reference>